<comment type="catalytic activity">
    <reaction evidence="1">
        <text>ATP + protein L-histidine = ADP + protein N-phospho-L-histidine.</text>
        <dbReference type="EC" id="2.7.13.3"/>
    </reaction>
</comment>
<dbReference type="GO" id="GO:0000155">
    <property type="term" value="F:phosphorelay sensor kinase activity"/>
    <property type="evidence" value="ECO:0007669"/>
    <property type="project" value="InterPro"/>
</dbReference>
<dbReference type="RefSeq" id="WP_157871723.1">
    <property type="nucleotide sequence ID" value="NZ_JYFN01000029.1"/>
</dbReference>
<reference evidence="13" key="1">
    <citation type="submission" date="2015-02" db="EMBL/GenBank/DDBJ databases">
        <title>Draft Genome of Frankia sp. CpI1-S.</title>
        <authorList>
            <person name="Oshone R.T."/>
            <person name="Ngom M."/>
            <person name="Ghodhbane-Gtari F."/>
            <person name="Gtari M."/>
            <person name="Morris K."/>
            <person name="Thomas K."/>
            <person name="Sen A."/>
            <person name="Tisa L.S."/>
        </authorList>
    </citation>
    <scope>NUCLEOTIDE SEQUENCE [LARGE SCALE GENOMIC DNA]</scope>
    <source>
        <strain evidence="13">CpI1-S</strain>
    </source>
</reference>
<dbReference type="GO" id="GO:0046983">
    <property type="term" value="F:protein dimerization activity"/>
    <property type="evidence" value="ECO:0007669"/>
    <property type="project" value="InterPro"/>
</dbReference>
<keyword evidence="13" id="KW-1185">Reference proteome</keyword>
<dbReference type="EMBL" id="JYFN01000029">
    <property type="protein sequence ID" value="KJE21946.1"/>
    <property type="molecule type" value="Genomic_DNA"/>
</dbReference>
<evidence type="ECO:0000256" key="8">
    <source>
        <dbReference type="ARBA" id="ARBA00023012"/>
    </source>
</evidence>
<feature type="domain" description="Signal transduction histidine kinase subgroup 3 dimerisation and phosphoacceptor" evidence="11">
    <location>
        <begin position="171"/>
        <end position="235"/>
    </location>
</feature>
<dbReference type="OrthoDB" id="227596at2"/>
<dbReference type="Pfam" id="PF07730">
    <property type="entry name" value="HisKA_3"/>
    <property type="match status" value="1"/>
</dbReference>
<keyword evidence="6 12" id="KW-0418">Kinase</keyword>
<dbReference type="Gene3D" id="3.30.565.10">
    <property type="entry name" value="Histidine kinase-like ATPase, C-terminal domain"/>
    <property type="match status" value="1"/>
</dbReference>
<dbReference type="GO" id="GO:0005524">
    <property type="term" value="F:ATP binding"/>
    <property type="evidence" value="ECO:0007669"/>
    <property type="project" value="UniProtKB-KW"/>
</dbReference>
<dbReference type="Proteomes" id="UP000032545">
    <property type="component" value="Unassembled WGS sequence"/>
</dbReference>
<accession>A0A0D8BCN4</accession>
<evidence type="ECO:0000313" key="13">
    <source>
        <dbReference type="Proteomes" id="UP000032545"/>
    </source>
</evidence>
<organism evidence="12 13">
    <name type="scientific">Frankia torreyi</name>
    <dbReference type="NCBI Taxonomy" id="1856"/>
    <lineage>
        <taxon>Bacteria</taxon>
        <taxon>Bacillati</taxon>
        <taxon>Actinomycetota</taxon>
        <taxon>Actinomycetes</taxon>
        <taxon>Frankiales</taxon>
        <taxon>Frankiaceae</taxon>
        <taxon>Frankia</taxon>
    </lineage>
</organism>
<evidence type="ECO:0000259" key="11">
    <source>
        <dbReference type="Pfam" id="PF07730"/>
    </source>
</evidence>
<dbReference type="PATRIC" id="fig|1502723.3.peg.3154"/>
<dbReference type="CDD" id="cd16917">
    <property type="entry name" value="HATPase_UhpB-NarQ-NarX-like"/>
    <property type="match status" value="1"/>
</dbReference>
<gene>
    <name evidence="12" type="ORF">FF36_03698</name>
</gene>
<evidence type="ECO:0000256" key="1">
    <source>
        <dbReference type="ARBA" id="ARBA00000085"/>
    </source>
</evidence>
<evidence type="ECO:0000256" key="9">
    <source>
        <dbReference type="SAM" id="MobiDB-lite"/>
    </source>
</evidence>
<evidence type="ECO:0000256" key="4">
    <source>
        <dbReference type="ARBA" id="ARBA00022679"/>
    </source>
</evidence>
<dbReference type="EC" id="2.7.13.3" evidence="2"/>
<dbReference type="InterPro" id="IPR036890">
    <property type="entry name" value="HATPase_C_sf"/>
</dbReference>
<dbReference type="InterPro" id="IPR011712">
    <property type="entry name" value="Sig_transdc_His_kin_sub3_dim/P"/>
</dbReference>
<keyword evidence="10" id="KW-0472">Membrane</keyword>
<feature type="region of interest" description="Disordered" evidence="9">
    <location>
        <begin position="391"/>
        <end position="464"/>
    </location>
</feature>
<feature type="transmembrane region" description="Helical" evidence="10">
    <location>
        <begin position="97"/>
        <end position="116"/>
    </location>
</feature>
<evidence type="ECO:0000256" key="6">
    <source>
        <dbReference type="ARBA" id="ARBA00022777"/>
    </source>
</evidence>
<feature type="transmembrane region" description="Helical" evidence="10">
    <location>
        <begin position="56"/>
        <end position="73"/>
    </location>
</feature>
<sequence>MCDVTALVATAAVVIGGSNGAAQDQVPPARALDAPAFVLLILLTGTVLLRRRVPLVMLLSTSLLLGAYFAAGYPHGPAVTPLVVAALSVGLHHDRRTSWRAVLVANVALLAGSAVGDARGYATGGWGFVFEMVGGVTLCSAPALVGALIRLNRFAAAQAAQEATGRRIEQERLRMAREVHDVVGHSLSVISLQSAVALHVLDRRPEQAQVALEAIRRTSVDALDELRSTLALTRAGQQGGATVVGDGQRDGVSTTANSTTANSTAASGTVGGGTIGGGTVAGSTGAADDRPHAATRAGSVGSLVTARASPLPEPPLTGLGRLPTLLHEVRLCGVPIELVTEDDGDLLTGLPADLDLAAYRIIQESLTNVLRHAPPGRTRVRVALATAGGRLALDVTDRPEPSEPSQPSDRPERPEPSQPSDRPSPAERSDLSGPFGAGGSARADNALPDSQRPGGQGLTGLRERAAELGGVLSAGPGSDGGWQVRAELPLLRREQAEVRA</sequence>
<evidence type="ECO:0000256" key="2">
    <source>
        <dbReference type="ARBA" id="ARBA00012438"/>
    </source>
</evidence>
<proteinExistence type="predicted"/>
<feature type="transmembrane region" description="Helical" evidence="10">
    <location>
        <begin position="128"/>
        <end position="149"/>
    </location>
</feature>
<dbReference type="AlphaFoldDB" id="A0A0D8BCN4"/>
<keyword evidence="7" id="KW-0067">ATP-binding</keyword>
<evidence type="ECO:0000256" key="7">
    <source>
        <dbReference type="ARBA" id="ARBA00022840"/>
    </source>
</evidence>
<dbReference type="PANTHER" id="PTHR24421:SF10">
    <property type="entry name" value="NITRATE_NITRITE SENSOR PROTEIN NARQ"/>
    <property type="match status" value="1"/>
</dbReference>
<evidence type="ECO:0000256" key="10">
    <source>
        <dbReference type="SAM" id="Phobius"/>
    </source>
</evidence>
<keyword evidence="10" id="KW-0812">Transmembrane</keyword>
<evidence type="ECO:0000256" key="3">
    <source>
        <dbReference type="ARBA" id="ARBA00022553"/>
    </source>
</evidence>
<dbReference type="SUPFAM" id="SSF55874">
    <property type="entry name" value="ATPase domain of HSP90 chaperone/DNA topoisomerase II/histidine kinase"/>
    <property type="match status" value="1"/>
</dbReference>
<dbReference type="InterPro" id="IPR050482">
    <property type="entry name" value="Sensor_HK_TwoCompSys"/>
</dbReference>
<dbReference type="PANTHER" id="PTHR24421">
    <property type="entry name" value="NITRATE/NITRITE SENSOR PROTEIN NARX-RELATED"/>
    <property type="match status" value="1"/>
</dbReference>
<feature type="region of interest" description="Disordered" evidence="9">
    <location>
        <begin position="240"/>
        <end position="268"/>
    </location>
</feature>
<protein>
    <recommendedName>
        <fullName evidence="2">histidine kinase</fullName>
        <ecNumber evidence="2">2.7.13.3</ecNumber>
    </recommendedName>
</protein>
<name>A0A0D8BCN4_9ACTN</name>
<keyword evidence="4" id="KW-0808">Transferase</keyword>
<keyword evidence="10" id="KW-1133">Transmembrane helix</keyword>
<dbReference type="Gene3D" id="1.20.5.1930">
    <property type="match status" value="1"/>
</dbReference>
<keyword evidence="5" id="KW-0547">Nucleotide-binding</keyword>
<reference evidence="12 13" key="2">
    <citation type="journal article" date="2016" name="Genome Announc.">
        <title>Permanent Draft Genome Sequences for Two Variants of Frankia sp. Strain CpI1, the First Frankia Strain Isolated from Root Nodules of Comptonia peregrina.</title>
        <authorList>
            <person name="Oshone R."/>
            <person name="Hurst S.G.IV."/>
            <person name="Abebe-Akele F."/>
            <person name="Simpson S."/>
            <person name="Morris K."/>
            <person name="Thomas W.K."/>
            <person name="Tisa L.S."/>
        </authorList>
    </citation>
    <scope>NUCLEOTIDE SEQUENCE [LARGE SCALE GENOMIC DNA]</scope>
    <source>
        <strain evidence="13">CpI1-S</strain>
    </source>
</reference>
<keyword evidence="8" id="KW-0902">Two-component regulatory system</keyword>
<feature type="transmembrane region" description="Helical" evidence="10">
    <location>
        <begin position="30"/>
        <end position="49"/>
    </location>
</feature>
<keyword evidence="3" id="KW-0597">Phosphoprotein</keyword>
<comment type="caution">
    <text evidence="12">The sequence shown here is derived from an EMBL/GenBank/DDBJ whole genome shotgun (WGS) entry which is preliminary data.</text>
</comment>
<dbReference type="GO" id="GO:0016020">
    <property type="term" value="C:membrane"/>
    <property type="evidence" value="ECO:0007669"/>
    <property type="project" value="InterPro"/>
</dbReference>
<feature type="compositionally biased region" description="Low complexity" evidence="9">
    <location>
        <begin position="251"/>
        <end position="268"/>
    </location>
</feature>
<evidence type="ECO:0000313" key="12">
    <source>
        <dbReference type="EMBL" id="KJE21946.1"/>
    </source>
</evidence>
<evidence type="ECO:0000256" key="5">
    <source>
        <dbReference type="ARBA" id="ARBA00022741"/>
    </source>
</evidence>